<keyword evidence="2" id="KW-1133">Transmembrane helix</keyword>
<dbReference type="InterPro" id="IPR010982">
    <property type="entry name" value="Lambda_DNA-bd_dom_sf"/>
</dbReference>
<organism evidence="4 5">
    <name type="scientific">Aliiglaciecola litoralis</name>
    <dbReference type="NCBI Taxonomy" id="582857"/>
    <lineage>
        <taxon>Bacteria</taxon>
        <taxon>Pseudomonadati</taxon>
        <taxon>Pseudomonadota</taxon>
        <taxon>Gammaproteobacteria</taxon>
        <taxon>Alteromonadales</taxon>
        <taxon>Alteromonadaceae</taxon>
        <taxon>Aliiglaciecola</taxon>
    </lineage>
</organism>
<feature type="transmembrane region" description="Helical" evidence="2">
    <location>
        <begin position="113"/>
        <end position="133"/>
    </location>
</feature>
<gene>
    <name evidence="4" type="ORF">GCM10009114_21340</name>
</gene>
<proteinExistence type="predicted"/>
<evidence type="ECO:0000313" key="4">
    <source>
        <dbReference type="EMBL" id="GAA0857059.1"/>
    </source>
</evidence>
<dbReference type="InterPro" id="IPR001387">
    <property type="entry name" value="Cro/C1-type_HTH"/>
</dbReference>
<evidence type="ECO:0000256" key="2">
    <source>
        <dbReference type="SAM" id="Phobius"/>
    </source>
</evidence>
<feature type="region of interest" description="Disordered" evidence="1">
    <location>
        <begin position="145"/>
        <end position="169"/>
    </location>
</feature>
<sequence length="302" mass="33018">MTEEQQQAVPSNSPGPGQILKLAREKMGLTVADIAGKLHLKVINIEAIEADNYDPKVSLTFTKGYLKLYAKQVHVPENVVLEAFALHHVEEKEPAKLQSFSKRVAKQANDDRLMLLTYLIVAVLLALVVIWWFQQDSSEPAAVIETPSIQSQPSENIPEATPRNPTPDDLIVSAQREAELAAQQDDLASQLPDDASQDIESQANSLDELSAQSALTDEGQTIDLVFEFANNCWMKLTDSTGEDIAYGEKKAGRVMSVSGVAPFEVTLCSPGVVKISYDGVLVDMSRFDPTKAVTFSLPFSQS</sequence>
<dbReference type="InterPro" id="IPR050400">
    <property type="entry name" value="Bact_Cytoskel_RodZ"/>
</dbReference>
<dbReference type="Pfam" id="PF13464">
    <property type="entry name" value="RodZ_C"/>
    <property type="match status" value="1"/>
</dbReference>
<dbReference type="EMBL" id="BAAAFD010000005">
    <property type="protein sequence ID" value="GAA0857059.1"/>
    <property type="molecule type" value="Genomic_DNA"/>
</dbReference>
<dbReference type="PANTHER" id="PTHR34475:SF1">
    <property type="entry name" value="CYTOSKELETON PROTEIN RODZ"/>
    <property type="match status" value="1"/>
</dbReference>
<protein>
    <submittedName>
        <fullName evidence="4">DUF4115 domain-containing protein</fullName>
    </submittedName>
</protein>
<dbReference type="Proteomes" id="UP001500359">
    <property type="component" value="Unassembled WGS sequence"/>
</dbReference>
<keyword evidence="5" id="KW-1185">Reference proteome</keyword>
<dbReference type="CDD" id="cd00093">
    <property type="entry name" value="HTH_XRE"/>
    <property type="match status" value="1"/>
</dbReference>
<reference evidence="4 5" key="1">
    <citation type="journal article" date="2019" name="Int. J. Syst. Evol. Microbiol.">
        <title>The Global Catalogue of Microorganisms (GCM) 10K type strain sequencing project: providing services to taxonomists for standard genome sequencing and annotation.</title>
        <authorList>
            <consortium name="The Broad Institute Genomics Platform"/>
            <consortium name="The Broad Institute Genome Sequencing Center for Infectious Disease"/>
            <person name="Wu L."/>
            <person name="Ma J."/>
        </authorList>
    </citation>
    <scope>NUCLEOTIDE SEQUENCE [LARGE SCALE GENOMIC DNA]</scope>
    <source>
        <strain evidence="4 5">JCM 15896</strain>
    </source>
</reference>
<dbReference type="InterPro" id="IPR025194">
    <property type="entry name" value="RodZ-like_C"/>
</dbReference>
<dbReference type="Gene3D" id="1.10.260.40">
    <property type="entry name" value="lambda repressor-like DNA-binding domains"/>
    <property type="match status" value="1"/>
</dbReference>
<feature type="domain" description="Cytoskeleton protein RodZ-like C-terminal" evidence="3">
    <location>
        <begin position="225"/>
        <end position="295"/>
    </location>
</feature>
<keyword evidence="2" id="KW-0472">Membrane</keyword>
<dbReference type="Pfam" id="PF13413">
    <property type="entry name" value="HTH_25"/>
    <property type="match status" value="1"/>
</dbReference>
<name>A0ABN1LL22_9ALTE</name>
<evidence type="ECO:0000256" key="1">
    <source>
        <dbReference type="SAM" id="MobiDB-lite"/>
    </source>
</evidence>
<dbReference type="RefSeq" id="WP_343859740.1">
    <property type="nucleotide sequence ID" value="NZ_BAAAFD010000005.1"/>
</dbReference>
<evidence type="ECO:0000259" key="3">
    <source>
        <dbReference type="Pfam" id="PF13464"/>
    </source>
</evidence>
<evidence type="ECO:0000313" key="5">
    <source>
        <dbReference type="Proteomes" id="UP001500359"/>
    </source>
</evidence>
<dbReference type="PANTHER" id="PTHR34475">
    <property type="match status" value="1"/>
</dbReference>
<keyword evidence="2" id="KW-0812">Transmembrane</keyword>
<accession>A0ABN1LL22</accession>
<comment type="caution">
    <text evidence="4">The sequence shown here is derived from an EMBL/GenBank/DDBJ whole genome shotgun (WGS) entry which is preliminary data.</text>
</comment>
<dbReference type="SUPFAM" id="SSF47413">
    <property type="entry name" value="lambda repressor-like DNA-binding domains"/>
    <property type="match status" value="1"/>
</dbReference>